<organism evidence="2">
    <name type="scientific">uncultured Rubrobacteraceae bacterium</name>
    <dbReference type="NCBI Taxonomy" id="349277"/>
    <lineage>
        <taxon>Bacteria</taxon>
        <taxon>Bacillati</taxon>
        <taxon>Actinomycetota</taxon>
        <taxon>Rubrobacteria</taxon>
        <taxon>Rubrobacterales</taxon>
        <taxon>Rubrobacteraceae</taxon>
        <taxon>environmental samples</taxon>
    </lineage>
</organism>
<gene>
    <name evidence="2" type="ORF">AVDCRST_MAG05-4584</name>
</gene>
<accession>A0A6J4TVI7</accession>
<dbReference type="EMBL" id="CADCVM010000498">
    <property type="protein sequence ID" value="CAA9532855.1"/>
    <property type="molecule type" value="Genomic_DNA"/>
</dbReference>
<protein>
    <submittedName>
        <fullName evidence="2">Uncharacterized protein</fullName>
    </submittedName>
</protein>
<evidence type="ECO:0000313" key="2">
    <source>
        <dbReference type="EMBL" id="CAA9532855.1"/>
    </source>
</evidence>
<feature type="region of interest" description="Disordered" evidence="1">
    <location>
        <begin position="1"/>
        <end position="80"/>
    </location>
</feature>
<evidence type="ECO:0000256" key="1">
    <source>
        <dbReference type="SAM" id="MobiDB-lite"/>
    </source>
</evidence>
<name>A0A6J4TVI7_9ACTN</name>
<feature type="non-terminal residue" evidence="2">
    <location>
        <position position="1"/>
    </location>
</feature>
<dbReference type="AlphaFoldDB" id="A0A6J4TVI7"/>
<sequence length="80" mass="8330">EVPLRLAPGAVDSVASLQGGGQAPARAARGGVDDDPGALRGPGPRDRRPPQPLPRGRPRSRPPHGPPAPRTRRTPRGQTL</sequence>
<feature type="non-terminal residue" evidence="2">
    <location>
        <position position="80"/>
    </location>
</feature>
<reference evidence="2" key="1">
    <citation type="submission" date="2020-02" db="EMBL/GenBank/DDBJ databases">
        <authorList>
            <person name="Meier V. D."/>
        </authorList>
    </citation>
    <scope>NUCLEOTIDE SEQUENCE</scope>
    <source>
        <strain evidence="2">AVDCRST_MAG05</strain>
    </source>
</reference>
<feature type="compositionally biased region" description="Basic residues" evidence="1">
    <location>
        <begin position="70"/>
        <end position="80"/>
    </location>
</feature>
<proteinExistence type="predicted"/>